<dbReference type="SMART" id="SM00388">
    <property type="entry name" value="HisKA"/>
    <property type="match status" value="1"/>
</dbReference>
<dbReference type="NCBIfam" id="TIGR00229">
    <property type="entry name" value="sensory_box"/>
    <property type="match status" value="1"/>
</dbReference>
<dbReference type="Pfam" id="PF00512">
    <property type="entry name" value="HisKA"/>
    <property type="match status" value="1"/>
</dbReference>
<comment type="catalytic activity">
    <reaction evidence="1">
        <text>ATP + protein L-histidine = ADP + protein N-phospho-L-histidine.</text>
        <dbReference type="EC" id="2.7.13.3"/>
    </reaction>
</comment>
<dbReference type="Pfam" id="PF08448">
    <property type="entry name" value="PAS_4"/>
    <property type="match status" value="1"/>
</dbReference>
<dbReference type="InterPro" id="IPR013656">
    <property type="entry name" value="PAS_4"/>
</dbReference>
<dbReference type="SUPFAM" id="SSF47384">
    <property type="entry name" value="Homodimeric domain of signal transducing histidine kinase"/>
    <property type="match status" value="1"/>
</dbReference>
<sequence length="348" mass="38905">MMTQSVQDHGTIGTILSNMGEGVLVFDQDSRIILANKAAENIFWVREGIMIGQTFSSITDNEKIFHMISEVLKTGKEVFTETVIRPNTQIYRVHVTAQKDAAGDINGAVAVFQDVTDARNFDQMRSEFVGNVSHELRTPLTSIKGFVETLLDGAMENSEQCRRFLSIIDAETNRLSRLIEDLLTLSAIESKEKSMRPKPVCMLTSMRSALNILGPQISEKSLRVELIYRRDLSYILADEDLLNQVFINLLDNAIKYTPENGSIIIRCRKQDSRLITTFTDTGVGIPHESLPRVFERFYRVDKARSRDQGGTGLGLSIVKHIVELHGGEVFVESEVGKGSIFGVSFIAL</sequence>
<evidence type="ECO:0000313" key="10">
    <source>
        <dbReference type="EMBL" id="CFX57210.1"/>
    </source>
</evidence>
<dbReference type="PRINTS" id="PR00344">
    <property type="entry name" value="BCTRLSENSOR"/>
</dbReference>
<dbReference type="Gene3D" id="3.30.565.10">
    <property type="entry name" value="Histidine kinase-like ATPase, C-terminal domain"/>
    <property type="match status" value="1"/>
</dbReference>
<reference evidence="10 11" key="1">
    <citation type="submission" date="2015-03" db="EMBL/GenBank/DDBJ databases">
        <authorList>
            <person name="Murphy D."/>
        </authorList>
    </citation>
    <scope>NUCLEOTIDE SEQUENCE [LARGE SCALE GENOMIC DNA]</scope>
    <source>
        <strain evidence="10 11">OL-4</strain>
    </source>
</reference>
<dbReference type="InterPro" id="IPR005467">
    <property type="entry name" value="His_kinase_dom"/>
</dbReference>
<dbReference type="InterPro" id="IPR050351">
    <property type="entry name" value="BphY/WalK/GraS-like"/>
</dbReference>
<dbReference type="FunFam" id="1.10.287.130:FF:000001">
    <property type="entry name" value="Two-component sensor histidine kinase"/>
    <property type="match status" value="1"/>
</dbReference>
<evidence type="ECO:0000256" key="2">
    <source>
        <dbReference type="ARBA" id="ARBA00004370"/>
    </source>
</evidence>
<gene>
    <name evidence="10" type="ORF">1466</name>
</gene>
<dbReference type="GO" id="GO:0004721">
    <property type="term" value="F:phosphoprotein phosphatase activity"/>
    <property type="evidence" value="ECO:0007669"/>
    <property type="project" value="TreeGrafter"/>
</dbReference>
<keyword evidence="8" id="KW-0472">Membrane</keyword>
<evidence type="ECO:0000256" key="6">
    <source>
        <dbReference type="ARBA" id="ARBA00022777"/>
    </source>
</evidence>
<dbReference type="InterPro" id="IPR036097">
    <property type="entry name" value="HisK_dim/P_sf"/>
</dbReference>
<dbReference type="InterPro" id="IPR003661">
    <property type="entry name" value="HisK_dim/P_dom"/>
</dbReference>
<evidence type="ECO:0000256" key="8">
    <source>
        <dbReference type="ARBA" id="ARBA00023136"/>
    </source>
</evidence>
<dbReference type="InterPro" id="IPR003594">
    <property type="entry name" value="HATPase_dom"/>
</dbReference>
<dbReference type="FunFam" id="3.30.565.10:FF:000006">
    <property type="entry name" value="Sensor histidine kinase WalK"/>
    <property type="match status" value="1"/>
</dbReference>
<evidence type="ECO:0000256" key="4">
    <source>
        <dbReference type="ARBA" id="ARBA00022553"/>
    </source>
</evidence>
<keyword evidence="4" id="KW-0597">Phosphoprotein</keyword>
<dbReference type="GO" id="GO:0005886">
    <property type="term" value="C:plasma membrane"/>
    <property type="evidence" value="ECO:0007669"/>
    <property type="project" value="TreeGrafter"/>
</dbReference>
<comment type="subcellular location">
    <subcellularLocation>
        <location evidence="2">Membrane</location>
    </subcellularLocation>
</comment>
<keyword evidence="5" id="KW-0808">Transferase</keyword>
<dbReference type="RefSeq" id="WP_242847503.1">
    <property type="nucleotide sequence ID" value="NZ_CGIH01000026.1"/>
</dbReference>
<keyword evidence="11" id="KW-1185">Reference proteome</keyword>
<evidence type="ECO:0000313" key="11">
    <source>
        <dbReference type="Proteomes" id="UP000045545"/>
    </source>
</evidence>
<dbReference type="InterPro" id="IPR036890">
    <property type="entry name" value="HATPase_C_sf"/>
</dbReference>
<dbReference type="Pfam" id="PF02518">
    <property type="entry name" value="HATPase_c"/>
    <property type="match status" value="1"/>
</dbReference>
<dbReference type="Gene3D" id="3.30.450.20">
    <property type="entry name" value="PAS domain"/>
    <property type="match status" value="1"/>
</dbReference>
<dbReference type="EMBL" id="CGIH01000026">
    <property type="protein sequence ID" value="CFX57210.1"/>
    <property type="molecule type" value="Genomic_DNA"/>
</dbReference>
<dbReference type="InterPro" id="IPR004358">
    <property type="entry name" value="Sig_transdc_His_kin-like_C"/>
</dbReference>
<evidence type="ECO:0000259" key="9">
    <source>
        <dbReference type="PROSITE" id="PS50109"/>
    </source>
</evidence>
<dbReference type="PANTHER" id="PTHR45453:SF1">
    <property type="entry name" value="PHOSPHATE REGULON SENSOR PROTEIN PHOR"/>
    <property type="match status" value="1"/>
</dbReference>
<dbReference type="Proteomes" id="UP000045545">
    <property type="component" value="Unassembled WGS sequence"/>
</dbReference>
<dbReference type="Gene3D" id="1.10.287.130">
    <property type="match status" value="1"/>
</dbReference>
<dbReference type="AlphaFoldDB" id="A0A0E4GAP5"/>
<dbReference type="SUPFAM" id="SSF55785">
    <property type="entry name" value="PYP-like sensor domain (PAS domain)"/>
    <property type="match status" value="1"/>
</dbReference>
<evidence type="ECO:0000256" key="1">
    <source>
        <dbReference type="ARBA" id="ARBA00000085"/>
    </source>
</evidence>
<organism evidence="10 11">
    <name type="scientific">Syntrophomonas zehnderi OL-4</name>
    <dbReference type="NCBI Taxonomy" id="690567"/>
    <lineage>
        <taxon>Bacteria</taxon>
        <taxon>Bacillati</taxon>
        <taxon>Bacillota</taxon>
        <taxon>Clostridia</taxon>
        <taxon>Eubacteriales</taxon>
        <taxon>Syntrophomonadaceae</taxon>
        <taxon>Syntrophomonas</taxon>
    </lineage>
</organism>
<dbReference type="GO" id="GO:0016036">
    <property type="term" value="P:cellular response to phosphate starvation"/>
    <property type="evidence" value="ECO:0007669"/>
    <property type="project" value="TreeGrafter"/>
</dbReference>
<evidence type="ECO:0000256" key="3">
    <source>
        <dbReference type="ARBA" id="ARBA00012438"/>
    </source>
</evidence>
<evidence type="ECO:0000256" key="5">
    <source>
        <dbReference type="ARBA" id="ARBA00022679"/>
    </source>
</evidence>
<evidence type="ECO:0000256" key="7">
    <source>
        <dbReference type="ARBA" id="ARBA00023012"/>
    </source>
</evidence>
<accession>A0A0E4GAP5</accession>
<dbReference type="PANTHER" id="PTHR45453">
    <property type="entry name" value="PHOSPHATE REGULON SENSOR PROTEIN PHOR"/>
    <property type="match status" value="1"/>
</dbReference>
<dbReference type="GO" id="GO:0000155">
    <property type="term" value="F:phosphorelay sensor kinase activity"/>
    <property type="evidence" value="ECO:0007669"/>
    <property type="project" value="InterPro"/>
</dbReference>
<protein>
    <recommendedName>
        <fullName evidence="3">histidine kinase</fullName>
        <ecNumber evidence="3">2.7.13.3</ecNumber>
    </recommendedName>
</protein>
<dbReference type="EC" id="2.7.13.3" evidence="3"/>
<feature type="domain" description="Histidine kinase" evidence="9">
    <location>
        <begin position="131"/>
        <end position="348"/>
    </location>
</feature>
<proteinExistence type="predicted"/>
<dbReference type="STRING" id="690567.1466"/>
<dbReference type="PROSITE" id="PS50109">
    <property type="entry name" value="HIS_KIN"/>
    <property type="match status" value="1"/>
</dbReference>
<name>A0A0E4GAP5_9FIRM</name>
<dbReference type="InterPro" id="IPR035965">
    <property type="entry name" value="PAS-like_dom_sf"/>
</dbReference>
<dbReference type="CDD" id="cd00130">
    <property type="entry name" value="PAS"/>
    <property type="match status" value="1"/>
</dbReference>
<dbReference type="SMART" id="SM00387">
    <property type="entry name" value="HATPase_c"/>
    <property type="match status" value="1"/>
</dbReference>
<keyword evidence="6 10" id="KW-0418">Kinase</keyword>
<dbReference type="CDD" id="cd00082">
    <property type="entry name" value="HisKA"/>
    <property type="match status" value="1"/>
</dbReference>
<dbReference type="SUPFAM" id="SSF55874">
    <property type="entry name" value="ATPase domain of HSP90 chaperone/DNA topoisomerase II/histidine kinase"/>
    <property type="match status" value="1"/>
</dbReference>
<dbReference type="SMART" id="SM00091">
    <property type="entry name" value="PAS"/>
    <property type="match status" value="1"/>
</dbReference>
<dbReference type="CDD" id="cd00075">
    <property type="entry name" value="HATPase"/>
    <property type="match status" value="1"/>
</dbReference>
<keyword evidence="7" id="KW-0902">Two-component regulatory system</keyword>
<dbReference type="InterPro" id="IPR000014">
    <property type="entry name" value="PAS"/>
</dbReference>